<sequence length="109" mass="12181">MFGIEKTPNHPCRSSHTHGSMPTCQMLGSISFFAILRAETSRSTMVHNGDGRCETDHNNPRRLQVAHPRWVGFGLSVCKPVSHLIPTSSDVINGCVSMSEIFSHFEWQQ</sequence>
<dbReference type="GeneID" id="28868360"/>
<evidence type="ECO:0000313" key="4">
    <source>
        <dbReference type="Proteomes" id="UP000092177"/>
    </source>
</evidence>
<dbReference type="EMBL" id="CACQ02005966">
    <property type="protein sequence ID" value="CCF43261.1"/>
    <property type="molecule type" value="Genomic_DNA"/>
</dbReference>
<evidence type="ECO:0000313" key="3">
    <source>
        <dbReference type="Proteomes" id="UP000007174"/>
    </source>
</evidence>
<evidence type="ECO:0000313" key="1">
    <source>
        <dbReference type="EMBL" id="CCF43261.1"/>
    </source>
</evidence>
<accession>H1VSQ3</accession>
<reference evidence="4" key="4">
    <citation type="journal article" date="2017" name="BMC Genomics">
        <title>Gapless genome assembly of Colletotrichum higginsianum reveals chromosome structure and association of transposable elements with secondary metabolite gene clusters.</title>
        <authorList>
            <person name="Dallery J.-F."/>
            <person name="Lapalu N."/>
            <person name="Zampounis A."/>
            <person name="Pigne S."/>
            <person name="Luyten I."/>
            <person name="Amselem J."/>
            <person name="Wittenberg A.H.J."/>
            <person name="Zhou S."/>
            <person name="de Queiroz M.V."/>
            <person name="Robin G.P."/>
            <person name="Auger A."/>
            <person name="Hainaut M."/>
            <person name="Henrissat B."/>
            <person name="Kim K.-T."/>
            <person name="Lee Y.-H."/>
            <person name="Lespinet O."/>
            <person name="Schwartz D.C."/>
            <person name="Thon M.R."/>
            <person name="O'Connell R.J."/>
        </authorList>
    </citation>
    <scope>NUCLEOTIDE SEQUENCE [LARGE SCALE GENOMIC DNA]</scope>
    <source>
        <strain evidence="4">IMI 349063</strain>
    </source>
</reference>
<dbReference type="Proteomes" id="UP000007174">
    <property type="component" value="Unassembled WGS sequence"/>
</dbReference>
<name>H1VSQ3_COLHI</name>
<dbReference type="HOGENOM" id="CLU_2183778_0_0_1"/>
<reference evidence="2" key="3">
    <citation type="submission" date="2016-02" db="EMBL/GenBank/DDBJ databases">
        <title>Resequencing and annotation of the Colletotrichum higginsianum genome.</title>
        <authorList>
            <person name="O'Connell R."/>
            <person name="Zambounis A."/>
            <person name="Thon M."/>
            <person name="Dallery J.-F."/>
        </authorList>
    </citation>
    <scope>NUCLEOTIDE SEQUENCE [LARGE SCALE GENOMIC DNA]</scope>
    <source>
        <strain evidence="2">IMI 349063</strain>
    </source>
</reference>
<dbReference type="Proteomes" id="UP000092177">
    <property type="component" value="Chromosome 6"/>
</dbReference>
<proteinExistence type="predicted"/>
<gene>
    <name evidence="1" type="ORF">CH063_13020</name>
    <name evidence="2" type="ORF">CH63R_09279</name>
</gene>
<keyword evidence="4" id="KW-1185">Reference proteome</keyword>
<reference evidence="1" key="1">
    <citation type="submission" date="2011-12" db="EMBL/GenBank/DDBJ databases">
        <title>The genome sequence of Colletotrichum higginsianum IMI 34906.</title>
        <authorList>
            <person name="Ma L.-J."/>
            <person name="O'Connell R."/>
            <person name="van Themaat E.V.L."/>
            <person name="Stueber K."/>
            <person name="Young S.K."/>
            <person name="Zeng Q."/>
            <person name="Gargeya S."/>
            <person name="Fitzgerald M."/>
            <person name="Haas B."/>
            <person name="Abouelleil A."/>
            <person name="Alvarado L."/>
            <person name="Arachchi H.M."/>
            <person name="Berlin A."/>
            <person name="Chapman S.B."/>
            <person name="Gearin G."/>
            <person name="Goldberg J."/>
            <person name="Griggs A."/>
            <person name="Gujja S."/>
            <person name="Hansen M."/>
            <person name="Heiman D."/>
            <person name="Howarth C."/>
            <person name="Larimer J."/>
            <person name="Lui A."/>
            <person name="MacDonald P.J.P."/>
            <person name="McCowen C."/>
            <person name="Montmayeur A."/>
            <person name="Murphy C."/>
            <person name="Neiman D."/>
            <person name="Pearson M."/>
            <person name="Priest M."/>
            <person name="Roberts A."/>
            <person name="Saif S."/>
            <person name="Shea T."/>
            <person name="Sisk P."/>
            <person name="Stolte C."/>
            <person name="Sykes S."/>
            <person name="Wortman J."/>
            <person name="Nusbaum C."/>
            <person name="Birren B."/>
        </authorList>
    </citation>
    <scope>NUCLEOTIDE SEQUENCE</scope>
    <source>
        <strain evidence="1">IMI 349063</strain>
    </source>
</reference>
<dbReference type="VEuPathDB" id="FungiDB:CH63R_09279"/>
<dbReference type="KEGG" id="chig:CH63R_09279"/>
<protein>
    <submittedName>
        <fullName evidence="1">Uncharacterized protein</fullName>
    </submittedName>
</protein>
<dbReference type="EMBL" id="LTAN01000006">
    <property type="protein sequence ID" value="OBR07758.1"/>
    <property type="molecule type" value="Genomic_DNA"/>
</dbReference>
<dbReference type="RefSeq" id="XP_018156276.1">
    <property type="nucleotide sequence ID" value="XM_018304253.1"/>
</dbReference>
<dbReference type="AlphaFoldDB" id="H1VSQ3"/>
<reference evidence="3" key="2">
    <citation type="journal article" date="2012" name="Nat. Genet.">
        <title>Lifestyle transitions in plant pathogenic Colletotrichum fungi deciphered by genome and transcriptome analyses.</title>
        <authorList>
            <person name="O'Connell R.J."/>
            <person name="Thon M.R."/>
            <person name="Hacquard S."/>
            <person name="Amyotte S.G."/>
            <person name="Kleemann J."/>
            <person name="Torres M.F."/>
            <person name="Damm U."/>
            <person name="Buiate E.A."/>
            <person name="Epstein L."/>
            <person name="Alkan N."/>
            <person name="Altmueller J."/>
            <person name="Alvarado-Balderrama L."/>
            <person name="Bauser C.A."/>
            <person name="Becker C."/>
            <person name="Birren B.W."/>
            <person name="Chen Z."/>
            <person name="Choi J."/>
            <person name="Crouch J.A."/>
            <person name="Duvick J.P."/>
            <person name="Farman M.A."/>
            <person name="Gan P."/>
            <person name="Heiman D."/>
            <person name="Henrissat B."/>
            <person name="Howard R.J."/>
            <person name="Kabbage M."/>
            <person name="Koch C."/>
            <person name="Kracher B."/>
            <person name="Kubo Y."/>
            <person name="Law A.D."/>
            <person name="Lebrun M.-H."/>
            <person name="Lee Y.-H."/>
            <person name="Miyara I."/>
            <person name="Moore N."/>
            <person name="Neumann U."/>
            <person name="Nordstroem K."/>
            <person name="Panaccione D.G."/>
            <person name="Panstruga R."/>
            <person name="Place M."/>
            <person name="Proctor R.H."/>
            <person name="Prusky D."/>
            <person name="Rech G."/>
            <person name="Reinhardt R."/>
            <person name="Rollins J.A."/>
            <person name="Rounsley S."/>
            <person name="Schardl C.L."/>
            <person name="Schwartz D.C."/>
            <person name="Shenoy N."/>
            <person name="Shirasu K."/>
            <person name="Sikhakolli U.R."/>
            <person name="Stueber K."/>
            <person name="Sukno S.A."/>
            <person name="Sweigard J.A."/>
            <person name="Takano Y."/>
            <person name="Takahara H."/>
            <person name="Trail F."/>
            <person name="van der Does H.C."/>
            <person name="Voll L.M."/>
            <person name="Will I."/>
            <person name="Young S."/>
            <person name="Zeng Q."/>
            <person name="Zhang J."/>
            <person name="Zhou S."/>
            <person name="Dickman M.B."/>
            <person name="Schulze-Lefert P."/>
            <person name="Ver Loren van Themaat E."/>
            <person name="Ma L.-J."/>
            <person name="Vaillancourt L.J."/>
        </authorList>
    </citation>
    <scope>NUCLEOTIDE SEQUENCE [LARGE SCALE GENOMIC DNA]</scope>
    <source>
        <strain evidence="3">IMI 349063</strain>
    </source>
</reference>
<organism evidence="1 3">
    <name type="scientific">Colletotrichum higginsianum (strain IMI 349063)</name>
    <name type="common">Crucifer anthracnose fungus</name>
    <dbReference type="NCBI Taxonomy" id="759273"/>
    <lineage>
        <taxon>Eukaryota</taxon>
        <taxon>Fungi</taxon>
        <taxon>Dikarya</taxon>
        <taxon>Ascomycota</taxon>
        <taxon>Pezizomycotina</taxon>
        <taxon>Sordariomycetes</taxon>
        <taxon>Hypocreomycetidae</taxon>
        <taxon>Glomerellales</taxon>
        <taxon>Glomerellaceae</taxon>
        <taxon>Colletotrichum</taxon>
        <taxon>Colletotrichum destructivum species complex</taxon>
    </lineage>
</organism>
<evidence type="ECO:0000313" key="2">
    <source>
        <dbReference type="EMBL" id="OBR07758.1"/>
    </source>
</evidence>